<evidence type="ECO:0000313" key="4">
    <source>
        <dbReference type="EMBL" id="KHS44109.1"/>
    </source>
</evidence>
<proteinExistence type="predicted"/>
<dbReference type="SUPFAM" id="SSF141868">
    <property type="entry name" value="EAL domain-like"/>
    <property type="match status" value="1"/>
</dbReference>
<accession>A0A0B9A0J9</accession>
<dbReference type="InterPro" id="IPR029787">
    <property type="entry name" value="Nucleotide_cyclase"/>
</dbReference>
<dbReference type="PANTHER" id="PTHR33121:SF70">
    <property type="entry name" value="SIGNALING PROTEIN YKOW"/>
    <property type="match status" value="1"/>
</dbReference>
<feature type="transmembrane region" description="Helical" evidence="1">
    <location>
        <begin position="73"/>
        <end position="93"/>
    </location>
</feature>
<reference evidence="4 5" key="1">
    <citation type="submission" date="2014-10" db="EMBL/GenBank/DDBJ databases">
        <title>Draft genome sequence of Novosphingobium subterraneum DSM 12447.</title>
        <authorList>
            <person name="Gan H.M."/>
            <person name="Gan H.Y."/>
            <person name="Savka M.A."/>
        </authorList>
    </citation>
    <scope>NUCLEOTIDE SEQUENCE [LARGE SCALE GENOMIC DNA]</scope>
    <source>
        <strain evidence="4 5">DSM 12447</strain>
    </source>
</reference>
<dbReference type="Gene3D" id="3.30.70.270">
    <property type="match status" value="1"/>
</dbReference>
<dbReference type="EMBL" id="JRVC01000018">
    <property type="protein sequence ID" value="KHS44109.1"/>
    <property type="molecule type" value="Genomic_DNA"/>
</dbReference>
<dbReference type="SMART" id="SM00267">
    <property type="entry name" value="GGDEF"/>
    <property type="match status" value="1"/>
</dbReference>
<evidence type="ECO:0000313" key="5">
    <source>
        <dbReference type="Proteomes" id="UP000031338"/>
    </source>
</evidence>
<keyword evidence="1" id="KW-0812">Transmembrane</keyword>
<sequence length="666" mass="73065">MFTGLRSLVARGRRFGRPLRNARPFSSSWQQREGDNFTLAYARSLSHRLPLLYLVVVFDMLLVAFRFRHIAPGWLIAPGPIFLGGFALWRAYYWRPAAVERRATAVLRRDLASMSWLGAFASFLFALWGMALYVHGDWEAQSFIHYIFAVTLFSGILGLGHSPMTALRIAIATTIPTTGQILFSGHPNAVMVVLVQVVVTTLLLLITNGHHRDFVRLELSRQQLTRREREAARLAQENLLQATIDPLTGGLNRRAILDRLAEDIERSGRGVQRAWLALIDLDGFKHINDTYGHAAGDAVLQAVANRLGGMERVRCFGRLGGDEFAVVLDPSLDHAAAFAIGTALSDSLRAPVLHGGAVLRFSGSIGVHRMDGRSVSDCLERADAALYKAKELSDGAVVVFSPDDEAELQDRAAITRLFNESNLADRLKLVYQPILDAESGGVIGLEAFVRWSPDGERWLAPGQFMSLAEATGRTGELTRTVMARALAECPAWKYGRWLAINLSPRDVMRTGTAEALARLVEDHGAPPHSIILEVTERALLEDPKRAEAQLLAFRARGFRIALDDFGAGWSSLNQVHSLPLDMIKIDQELSRALATDPGARSLVGTIVSLAWQLGIDCTIEGVEDEAQASTARALGIRLMQGYHLGRPQPAAEALALIADNALSLRA</sequence>
<dbReference type="PATRIC" id="fig|48936.3.peg.3339"/>
<organism evidence="4 5">
    <name type="scientific">Novosphingobium subterraneum</name>
    <dbReference type="NCBI Taxonomy" id="48936"/>
    <lineage>
        <taxon>Bacteria</taxon>
        <taxon>Pseudomonadati</taxon>
        <taxon>Pseudomonadota</taxon>
        <taxon>Alphaproteobacteria</taxon>
        <taxon>Sphingomonadales</taxon>
        <taxon>Sphingomonadaceae</taxon>
        <taxon>Novosphingobium</taxon>
    </lineage>
</organism>
<dbReference type="SMART" id="SM00052">
    <property type="entry name" value="EAL"/>
    <property type="match status" value="1"/>
</dbReference>
<feature type="domain" description="GGDEF" evidence="3">
    <location>
        <begin position="272"/>
        <end position="402"/>
    </location>
</feature>
<dbReference type="InterPro" id="IPR050706">
    <property type="entry name" value="Cyclic-di-GMP_PDE-like"/>
</dbReference>
<dbReference type="Pfam" id="PF00563">
    <property type="entry name" value="EAL"/>
    <property type="match status" value="1"/>
</dbReference>
<dbReference type="RefSeq" id="WP_082013431.1">
    <property type="nucleotide sequence ID" value="NZ_JRVC01000018.1"/>
</dbReference>
<evidence type="ECO:0000256" key="1">
    <source>
        <dbReference type="SAM" id="Phobius"/>
    </source>
</evidence>
<evidence type="ECO:0000259" key="3">
    <source>
        <dbReference type="PROSITE" id="PS50887"/>
    </source>
</evidence>
<keyword evidence="1" id="KW-0472">Membrane</keyword>
<gene>
    <name evidence="4" type="ORF">NJ75_03317</name>
</gene>
<dbReference type="Gene3D" id="3.20.20.450">
    <property type="entry name" value="EAL domain"/>
    <property type="match status" value="1"/>
</dbReference>
<feature type="domain" description="EAL" evidence="2">
    <location>
        <begin position="411"/>
        <end position="661"/>
    </location>
</feature>
<keyword evidence="5" id="KW-1185">Reference proteome</keyword>
<dbReference type="GO" id="GO:0071111">
    <property type="term" value="F:cyclic-guanylate-specific phosphodiesterase activity"/>
    <property type="evidence" value="ECO:0007669"/>
    <property type="project" value="InterPro"/>
</dbReference>
<dbReference type="PANTHER" id="PTHR33121">
    <property type="entry name" value="CYCLIC DI-GMP PHOSPHODIESTERASE PDEF"/>
    <property type="match status" value="1"/>
</dbReference>
<dbReference type="NCBIfam" id="TIGR00254">
    <property type="entry name" value="GGDEF"/>
    <property type="match status" value="1"/>
</dbReference>
<dbReference type="Pfam" id="PF00990">
    <property type="entry name" value="GGDEF"/>
    <property type="match status" value="1"/>
</dbReference>
<evidence type="ECO:0000259" key="2">
    <source>
        <dbReference type="PROSITE" id="PS50883"/>
    </source>
</evidence>
<feature type="transmembrane region" description="Helical" evidence="1">
    <location>
        <begin position="140"/>
        <end position="159"/>
    </location>
</feature>
<comment type="caution">
    <text evidence="4">The sequence shown here is derived from an EMBL/GenBank/DDBJ whole genome shotgun (WGS) entry which is preliminary data.</text>
</comment>
<dbReference type="InterPro" id="IPR000160">
    <property type="entry name" value="GGDEF_dom"/>
</dbReference>
<name>A0A0B9A0J9_9SPHN</name>
<dbReference type="SUPFAM" id="SSF55073">
    <property type="entry name" value="Nucleotide cyclase"/>
    <property type="match status" value="1"/>
</dbReference>
<dbReference type="InterPro" id="IPR001633">
    <property type="entry name" value="EAL_dom"/>
</dbReference>
<feature type="transmembrane region" description="Helical" evidence="1">
    <location>
        <begin position="114"/>
        <end position="134"/>
    </location>
</feature>
<dbReference type="InterPro" id="IPR035919">
    <property type="entry name" value="EAL_sf"/>
</dbReference>
<dbReference type="STRING" id="48936.NJ75_03317"/>
<keyword evidence="1" id="KW-1133">Transmembrane helix</keyword>
<dbReference type="PROSITE" id="PS50883">
    <property type="entry name" value="EAL"/>
    <property type="match status" value="1"/>
</dbReference>
<dbReference type="CDD" id="cd01949">
    <property type="entry name" value="GGDEF"/>
    <property type="match status" value="1"/>
</dbReference>
<dbReference type="InterPro" id="IPR043128">
    <property type="entry name" value="Rev_trsase/Diguanyl_cyclase"/>
</dbReference>
<dbReference type="AlphaFoldDB" id="A0A0B9A0J9"/>
<protein>
    <submittedName>
        <fullName evidence="4">Diguanylate cyclase/phosphodiesterase</fullName>
    </submittedName>
</protein>
<dbReference type="CDD" id="cd01948">
    <property type="entry name" value="EAL"/>
    <property type="match status" value="1"/>
</dbReference>
<feature type="transmembrane region" description="Helical" evidence="1">
    <location>
        <begin position="189"/>
        <end position="207"/>
    </location>
</feature>
<dbReference type="Proteomes" id="UP000031338">
    <property type="component" value="Unassembled WGS sequence"/>
</dbReference>
<dbReference type="PROSITE" id="PS50887">
    <property type="entry name" value="GGDEF"/>
    <property type="match status" value="1"/>
</dbReference>